<feature type="compositionally biased region" description="Polar residues" evidence="1">
    <location>
        <begin position="547"/>
        <end position="566"/>
    </location>
</feature>
<reference evidence="2 4" key="1">
    <citation type="submission" date="2015-10" db="EMBL/GenBank/DDBJ databases">
        <title>The cercosporin biosynthetic gene cluster was horizontally transferred to several fungal lineages and shown to be expanded in Cercospora beticola based on microsynteny with recipient genomes.</title>
        <authorList>
            <person name="De Jonge R."/>
            <person name="Ebert M.K."/>
            <person name="Suttle J.C."/>
            <person name="Jurick Ii W.M."/>
            <person name="Secor G.A."/>
            <person name="Thomma B.P."/>
            <person name="Van De Peer Y."/>
            <person name="Bolton M.D."/>
        </authorList>
    </citation>
    <scope>NUCLEOTIDE SEQUENCE [LARGE SCALE GENOMIC DNA]</scope>
    <source>
        <strain evidence="2 4">09-40</strain>
    </source>
</reference>
<keyword evidence="5" id="KW-1185">Reference proteome</keyword>
<dbReference type="Proteomes" id="UP001302367">
    <property type="component" value="Chromosome 5"/>
</dbReference>
<feature type="region of interest" description="Disordered" evidence="1">
    <location>
        <begin position="620"/>
        <end position="663"/>
    </location>
</feature>
<dbReference type="AlphaFoldDB" id="A0A2G5HAU2"/>
<dbReference type="OrthoDB" id="3640346at2759"/>
<reference evidence="3 5" key="2">
    <citation type="submission" date="2023-09" db="EMBL/GenBank/DDBJ databases">
        <title>Complete-Gapless Cercospora beticola genome.</title>
        <authorList>
            <person name="Wyatt N.A."/>
            <person name="Spanner R.E."/>
            <person name="Bolton M.D."/>
        </authorList>
    </citation>
    <scope>NUCLEOTIDE SEQUENCE [LARGE SCALE GENOMIC DNA]</scope>
    <source>
        <strain evidence="3">Cb09-40</strain>
    </source>
</reference>
<gene>
    <name evidence="2" type="ORF">CB0940_06887</name>
    <name evidence="3" type="ORF">RHO25_007440</name>
</gene>
<evidence type="ECO:0000313" key="2">
    <source>
        <dbReference type="EMBL" id="PIA89352.1"/>
    </source>
</evidence>
<protein>
    <submittedName>
        <fullName evidence="2">Uncharacterized protein</fullName>
    </submittedName>
</protein>
<feature type="region of interest" description="Disordered" evidence="1">
    <location>
        <begin position="483"/>
        <end position="578"/>
    </location>
</feature>
<organism evidence="2 4">
    <name type="scientific">Cercospora beticola</name>
    <name type="common">Sugarbeet leaf spot fungus</name>
    <dbReference type="NCBI Taxonomy" id="122368"/>
    <lineage>
        <taxon>Eukaryota</taxon>
        <taxon>Fungi</taxon>
        <taxon>Dikarya</taxon>
        <taxon>Ascomycota</taxon>
        <taxon>Pezizomycotina</taxon>
        <taxon>Dothideomycetes</taxon>
        <taxon>Dothideomycetidae</taxon>
        <taxon>Mycosphaerellales</taxon>
        <taxon>Mycosphaerellaceae</taxon>
        <taxon>Cercospora</taxon>
    </lineage>
</organism>
<name>A0A2G5HAU2_CERBT</name>
<proteinExistence type="predicted"/>
<dbReference type="Proteomes" id="UP000230605">
    <property type="component" value="Chromosome 5"/>
</dbReference>
<evidence type="ECO:0000256" key="1">
    <source>
        <dbReference type="SAM" id="MobiDB-lite"/>
    </source>
</evidence>
<accession>A0A2G5HAU2</accession>
<evidence type="ECO:0000313" key="4">
    <source>
        <dbReference type="Proteomes" id="UP000230605"/>
    </source>
</evidence>
<sequence length="749" mass="81656">MTGKEVIKLTTKDDAEAALVAAHCDFEFVDDSGQRLSLKDAYHSDKGEDRSSVVEQALQQGLAAQLRDIPATMQMLKELYALAKQQRGSTQGLTTKDILDVLEVLFFASAGRAAYRHLLLHQSTNLSAKLNRAFRVSSHQAVTGKLRKVTLSAVVSLMRVEPAAMSGVTTSCLRDQAIDSPSYANDLLVKLWEALFSEQEMPRAQMRALLETVDRVLASGIAPNLRIMMFTVASLLSPRRYYAVGESSVLQSLKEAQTAQWLADGVVGAELQTADIEDVALQDFPKLDIRDDSGDFLPQFDGEMHEFDAEEARAYSERTSRHPNRKITDVDEIVENKLHAQKQVFEAIVTMPVTTGGTSDDTLKVKMAADFGAFLIKHFDTSERRHLAISALAINIVEVLCEYYLHGLDLLETINTQYPAELTFSAKESLQEILDGLLTNKKACMNLLKGGREAIKELVVIPATTGCKNFKYKKSNGAKQATHEALKQAVAESTKASGATKGSMKTSTNAKTPRGGSESEQVHSTAAQASSSDGWIAYTPKDPQHATIHQTATPDTGLQNAGTNGTENHEQQASRKGKRSLYTYERGSVFEQIVPPHKRQQASGKLASPAVATNVETVLLTPLQSDEGPTEGDNTRHESTGHPAPHTSHAPAGRTPSDFDLGAEETAPHQGIIHGNPPSIYPTEPLLPDSNLLNSSGVTHERFSAFTNLANEPDGMDDYFSPIGAFKDENGIWWVQGPDGVPRDPFGMF</sequence>
<feature type="compositionally biased region" description="Polar residues" evidence="1">
    <location>
        <begin position="518"/>
        <end position="533"/>
    </location>
</feature>
<evidence type="ECO:0000313" key="3">
    <source>
        <dbReference type="EMBL" id="WPB02804.1"/>
    </source>
</evidence>
<dbReference type="EMBL" id="LKMD01000108">
    <property type="protein sequence ID" value="PIA89352.1"/>
    <property type="molecule type" value="Genomic_DNA"/>
</dbReference>
<evidence type="ECO:0000313" key="5">
    <source>
        <dbReference type="Proteomes" id="UP001302367"/>
    </source>
</evidence>
<dbReference type="EMBL" id="CP134188">
    <property type="protein sequence ID" value="WPB02804.1"/>
    <property type="molecule type" value="Genomic_DNA"/>
</dbReference>